<accession>A0AAD5U9W5</accession>
<comment type="caution">
    <text evidence="1">The sequence shown here is derived from an EMBL/GenBank/DDBJ whole genome shotgun (WGS) entry which is preliminary data.</text>
</comment>
<protein>
    <submittedName>
        <fullName evidence="1">Uncharacterized protein</fullName>
    </submittedName>
</protein>
<dbReference type="AlphaFoldDB" id="A0AAD5U9W5"/>
<sequence length="235" mass="26977">MPVLENPWNSGSFSDSNDALVINFAPRKSSLVNPNIHIFQDDIQVATDSDYLDNDEFNDSSFKNDNLNLFNSNFFSFKSKHNNSNIDNSTTPTYFSSDTLNDEWKRDDNVSNYNNNYLKEDFITDTGSYGKKNFSNVKSNSSETLVFEELDNHFKKIEDTSLRDVCEEKHSLKISTGDPEKDSLISQTLYIQDTLKALLQKVVNCEKLYLQQENENDVLGSYVENLLVITNQKKK</sequence>
<dbReference type="Gene3D" id="1.20.5.170">
    <property type="match status" value="1"/>
</dbReference>
<evidence type="ECO:0000313" key="2">
    <source>
        <dbReference type="Proteomes" id="UP001211065"/>
    </source>
</evidence>
<proteinExistence type="predicted"/>
<dbReference type="Proteomes" id="UP001211065">
    <property type="component" value="Unassembled WGS sequence"/>
</dbReference>
<organism evidence="1 2">
    <name type="scientific">Clydaea vesicula</name>
    <dbReference type="NCBI Taxonomy" id="447962"/>
    <lineage>
        <taxon>Eukaryota</taxon>
        <taxon>Fungi</taxon>
        <taxon>Fungi incertae sedis</taxon>
        <taxon>Chytridiomycota</taxon>
        <taxon>Chytridiomycota incertae sedis</taxon>
        <taxon>Chytridiomycetes</taxon>
        <taxon>Lobulomycetales</taxon>
        <taxon>Lobulomycetaceae</taxon>
        <taxon>Clydaea</taxon>
    </lineage>
</organism>
<dbReference type="EMBL" id="JADGJW010000029">
    <property type="protein sequence ID" value="KAJ3226770.1"/>
    <property type="molecule type" value="Genomic_DNA"/>
</dbReference>
<evidence type="ECO:0000313" key="1">
    <source>
        <dbReference type="EMBL" id="KAJ3226770.1"/>
    </source>
</evidence>
<reference evidence="1" key="1">
    <citation type="submission" date="2020-05" db="EMBL/GenBank/DDBJ databases">
        <title>Phylogenomic resolution of chytrid fungi.</title>
        <authorList>
            <person name="Stajich J.E."/>
            <person name="Amses K."/>
            <person name="Simmons R."/>
            <person name="Seto K."/>
            <person name="Myers J."/>
            <person name="Bonds A."/>
            <person name="Quandt C.A."/>
            <person name="Barry K."/>
            <person name="Liu P."/>
            <person name="Grigoriev I."/>
            <person name="Longcore J.E."/>
            <person name="James T.Y."/>
        </authorList>
    </citation>
    <scope>NUCLEOTIDE SEQUENCE</scope>
    <source>
        <strain evidence="1">JEL0476</strain>
    </source>
</reference>
<gene>
    <name evidence="1" type="ORF">HK099_004188</name>
</gene>
<name>A0AAD5U9W5_9FUNG</name>
<keyword evidence="2" id="KW-1185">Reference proteome</keyword>